<reference evidence="2 3" key="1">
    <citation type="journal article" date="2019" name="Nat. Med.">
        <title>A library of human gut bacterial isolates paired with longitudinal multiomics data enables mechanistic microbiome research.</title>
        <authorList>
            <person name="Poyet M."/>
            <person name="Groussin M."/>
            <person name="Gibbons S.M."/>
            <person name="Avila-Pacheco J."/>
            <person name="Jiang X."/>
            <person name="Kearney S.M."/>
            <person name="Perrotta A.R."/>
            <person name="Berdy B."/>
            <person name="Zhao S."/>
            <person name="Lieberman T.D."/>
            <person name="Swanson P.K."/>
            <person name="Smith M."/>
            <person name="Roesemann S."/>
            <person name="Alexander J.E."/>
            <person name="Rich S.A."/>
            <person name="Livny J."/>
            <person name="Vlamakis H."/>
            <person name="Clish C."/>
            <person name="Bullock K."/>
            <person name="Deik A."/>
            <person name="Scott J."/>
            <person name="Pierce K.A."/>
            <person name="Xavier R.J."/>
            <person name="Alm E.J."/>
        </authorList>
    </citation>
    <scope>NUCLEOTIDE SEQUENCE [LARGE SCALE GENOMIC DNA]</scope>
    <source>
        <strain evidence="2 3">BIOML-A1</strain>
    </source>
</reference>
<comment type="caution">
    <text evidence="2">The sequence shown here is derived from an EMBL/GenBank/DDBJ whole genome shotgun (WGS) entry which is preliminary data.</text>
</comment>
<feature type="transmembrane region" description="Helical" evidence="1">
    <location>
        <begin position="622"/>
        <end position="644"/>
    </location>
</feature>
<evidence type="ECO:0000313" key="2">
    <source>
        <dbReference type="EMBL" id="MSA94513.1"/>
    </source>
</evidence>
<feature type="transmembrane region" description="Helical" evidence="1">
    <location>
        <begin position="188"/>
        <end position="204"/>
    </location>
</feature>
<feature type="transmembrane region" description="Helical" evidence="1">
    <location>
        <begin position="501"/>
        <end position="521"/>
    </location>
</feature>
<feature type="transmembrane region" description="Helical" evidence="1">
    <location>
        <begin position="588"/>
        <end position="610"/>
    </location>
</feature>
<accession>A0A7K0I8W6</accession>
<dbReference type="RefSeq" id="WP_154270263.1">
    <property type="nucleotide sequence ID" value="NZ_JAJCHO010000001.1"/>
</dbReference>
<proteinExistence type="predicted"/>
<protein>
    <submittedName>
        <fullName evidence="2">Cytochrome C oxidase Cbb3</fullName>
    </submittedName>
</protein>
<feature type="transmembrane region" description="Helical" evidence="1">
    <location>
        <begin position="335"/>
        <end position="354"/>
    </location>
</feature>
<keyword evidence="1" id="KW-1133">Transmembrane helix</keyword>
<evidence type="ECO:0000256" key="1">
    <source>
        <dbReference type="SAM" id="Phobius"/>
    </source>
</evidence>
<dbReference type="Proteomes" id="UP000462865">
    <property type="component" value="Unassembled WGS sequence"/>
</dbReference>
<feature type="transmembrane region" description="Helical" evidence="1">
    <location>
        <begin position="418"/>
        <end position="438"/>
    </location>
</feature>
<organism evidence="2 3">
    <name type="scientific">Gordonibacter urolithinfaciens</name>
    <dbReference type="NCBI Taxonomy" id="1335613"/>
    <lineage>
        <taxon>Bacteria</taxon>
        <taxon>Bacillati</taxon>
        <taxon>Actinomycetota</taxon>
        <taxon>Coriobacteriia</taxon>
        <taxon>Eggerthellales</taxon>
        <taxon>Eggerthellaceae</taxon>
        <taxon>Gordonibacter</taxon>
    </lineage>
</organism>
<feature type="transmembrane region" description="Helical" evidence="1">
    <location>
        <begin position="392"/>
        <end position="413"/>
    </location>
</feature>
<evidence type="ECO:0000313" key="3">
    <source>
        <dbReference type="Proteomes" id="UP000462865"/>
    </source>
</evidence>
<keyword evidence="1" id="KW-0472">Membrane</keyword>
<sequence>MPTVRQNISYAYTGFMRAHRPAVRHLAKSILAILAVALLLETFLFNLNYFTSAGYNSISLNDKLNLQETTDEQYKLTAVNHTLEFSNLNTEVHNIWLNFDYRQPAQELTVKIQFTDDAHHTYFDSTEYTVGVPDVAVSTLSDQSEYINLNTAGLVDNLRIEVTGENVSYPIKLSDIVLNAHHPFDFNTGRFLATAGILLLAFAFRPRSAIYRIHIVDEPRKSKAAIIATVVIEVYLMSAFLFMGSNLVGVATQGYNSGSWDGHSIVNTFEVGGDNAQQYAELAKAMAHGQLYLEEEPPQWLQDMADPYDKGARDEAQKETGEPYLFDVAYHDGHYYVYFGVVPVVLFYLPFYLLTGANFPTAIGVLIACVAFVLGCSALLDRFARYHFKRVSLGLYLLLQIPLVTCCGILYLLKFPTFYSLPIMLGLAFSVWGLYFWMRGRASAARSTGPEKWYLAGSLCMALVVGCRPQLVVLSLLAFPLFWRPYITERRLFTPRGGREFACLVAPYAVVAAGLMGYNYARFGSLTDFGANYNLTVNDMTKRGWNLGRLAPALFAYFLQPPCVTGVFPYVQPAPFDTTYMGQTIKEVTFGGILACLPVLWVLPFAKRILALRMRQRSTRTIMGVIVVLLASGVIVALLDAQMAGILQRYFADFSFMFLAAVVLLAFIVNENLSPGTMAQNLLMKVLLVLVAVSVVYSVLVCFVPETGWYSDVYSWAYQDVIETAQFWT</sequence>
<gene>
    <name evidence="2" type="ORF">GKG38_05460</name>
</gene>
<dbReference type="AlphaFoldDB" id="A0A7K0I8W6"/>
<keyword evidence="1" id="KW-0812">Transmembrane</keyword>
<feature type="transmembrane region" description="Helical" evidence="1">
    <location>
        <begin position="453"/>
        <end position="481"/>
    </location>
</feature>
<feature type="transmembrane region" description="Helical" evidence="1">
    <location>
        <begin position="682"/>
        <end position="704"/>
    </location>
</feature>
<feature type="transmembrane region" description="Helical" evidence="1">
    <location>
        <begin position="26"/>
        <end position="47"/>
    </location>
</feature>
<feature type="transmembrane region" description="Helical" evidence="1">
    <location>
        <begin position="361"/>
        <end position="380"/>
    </location>
</feature>
<dbReference type="EMBL" id="WKZA01000016">
    <property type="protein sequence ID" value="MSA94513.1"/>
    <property type="molecule type" value="Genomic_DNA"/>
</dbReference>
<feature type="transmembrane region" description="Helical" evidence="1">
    <location>
        <begin position="224"/>
        <end position="243"/>
    </location>
</feature>
<name>A0A7K0I8W6_9ACTN</name>
<feature type="transmembrane region" description="Helical" evidence="1">
    <location>
        <begin position="650"/>
        <end position="670"/>
    </location>
</feature>